<dbReference type="AlphaFoldDB" id="A0AAQ1PH95"/>
<evidence type="ECO:0000256" key="3">
    <source>
        <dbReference type="ARBA" id="ARBA00023163"/>
    </source>
</evidence>
<sequence length="302" mass="35230">MKPILHINSISEAFDYFIGSKIKHPLVAVIDFSKVEDKIDEGTRITSDFYVVMFKNYSCNKIRYGRKIYDFQEGSLMCLAPKQMMIMDTEVEQRDDKLGWGLFFHPDLIRGTSLGKAIKEYTFFSYETNEALHLSDKEKQTLYDIVQKIDMELSENIDRHSQKLIVSNIELLLNYCTRYYDRQFITRKAANSDILSKTEDILTEYFQSADLNKKGLPTVKYLAEKVHLSANYLSDLLKRETGMNAQDHIHYYLIEEAKNMLLNSDQSVGELSFALGFEYPQYFSRLFKAKTGMTPLEYRSMN</sequence>
<dbReference type="EMBL" id="VNHK01000001">
    <property type="protein sequence ID" value="TYO94353.1"/>
    <property type="molecule type" value="Genomic_DNA"/>
</dbReference>
<dbReference type="InterPro" id="IPR020449">
    <property type="entry name" value="Tscrpt_reg_AraC-type_HTH"/>
</dbReference>
<comment type="caution">
    <text evidence="5">The sequence shown here is derived from an EMBL/GenBank/DDBJ whole genome shotgun (WGS) entry which is preliminary data.</text>
</comment>
<evidence type="ECO:0000313" key="7">
    <source>
        <dbReference type="Proteomes" id="UP000064412"/>
    </source>
</evidence>
<proteinExistence type="predicted"/>
<evidence type="ECO:0000313" key="5">
    <source>
        <dbReference type="EMBL" id="KUY21155.1"/>
    </source>
</evidence>
<name>A0AAQ1PH95_ELIMR</name>
<dbReference type="Gene3D" id="1.10.10.60">
    <property type="entry name" value="Homeodomain-like"/>
    <property type="match status" value="2"/>
</dbReference>
<accession>A0AAQ1PH95</accession>
<protein>
    <submittedName>
        <fullName evidence="6">Helix-turn-helix protein</fullName>
    </submittedName>
    <submittedName>
        <fullName evidence="5">Transcriptional regulator</fullName>
    </submittedName>
</protein>
<dbReference type="SUPFAM" id="SSF46689">
    <property type="entry name" value="Homeodomain-like"/>
    <property type="match status" value="1"/>
</dbReference>
<gene>
    <name evidence="5" type="ORF">ATB95_09715</name>
    <name evidence="6" type="ORF">LX74_00394</name>
</gene>
<evidence type="ECO:0000259" key="4">
    <source>
        <dbReference type="PROSITE" id="PS01124"/>
    </source>
</evidence>
<keyword evidence="2" id="KW-0238">DNA-binding</keyword>
<dbReference type="PANTHER" id="PTHR43280:SF32">
    <property type="entry name" value="TRANSCRIPTIONAL REGULATORY PROTEIN"/>
    <property type="match status" value="1"/>
</dbReference>
<keyword evidence="8" id="KW-1185">Reference proteome</keyword>
<dbReference type="PROSITE" id="PS01124">
    <property type="entry name" value="HTH_ARAC_FAMILY_2"/>
    <property type="match status" value="1"/>
</dbReference>
<dbReference type="InterPro" id="IPR018060">
    <property type="entry name" value="HTH_AraC"/>
</dbReference>
<feature type="domain" description="HTH araC/xylS-type" evidence="4">
    <location>
        <begin position="196"/>
        <end position="301"/>
    </location>
</feature>
<dbReference type="SMART" id="SM00342">
    <property type="entry name" value="HTH_ARAC"/>
    <property type="match status" value="1"/>
</dbReference>
<dbReference type="Proteomes" id="UP000324513">
    <property type="component" value="Unassembled WGS sequence"/>
</dbReference>
<evidence type="ECO:0000256" key="2">
    <source>
        <dbReference type="ARBA" id="ARBA00023125"/>
    </source>
</evidence>
<dbReference type="Pfam" id="PF12833">
    <property type="entry name" value="HTH_18"/>
    <property type="match status" value="1"/>
</dbReference>
<dbReference type="InterPro" id="IPR009057">
    <property type="entry name" value="Homeodomain-like_sf"/>
</dbReference>
<dbReference type="PRINTS" id="PR00032">
    <property type="entry name" value="HTHARAC"/>
</dbReference>
<organism evidence="5 7">
    <name type="scientific">Elizabethkingia miricola</name>
    <name type="common">Chryseobacterium miricola</name>
    <dbReference type="NCBI Taxonomy" id="172045"/>
    <lineage>
        <taxon>Bacteria</taxon>
        <taxon>Pseudomonadati</taxon>
        <taxon>Bacteroidota</taxon>
        <taxon>Flavobacteriia</taxon>
        <taxon>Flavobacteriales</taxon>
        <taxon>Weeksellaceae</taxon>
        <taxon>Elizabethkingia</taxon>
    </lineage>
</organism>
<reference evidence="6 8" key="2">
    <citation type="submission" date="2019-07" db="EMBL/GenBank/DDBJ databases">
        <title>Genomic Encyclopedia of Archaeal and Bacterial Type Strains, Phase II (KMG-II): from individual species to whole genera.</title>
        <authorList>
            <person name="Goeker M."/>
        </authorList>
    </citation>
    <scope>NUCLEOTIDE SEQUENCE [LARGE SCALE GENOMIC DNA]</scope>
    <source>
        <strain evidence="6 8">DSM 14571</strain>
    </source>
</reference>
<evidence type="ECO:0000313" key="6">
    <source>
        <dbReference type="EMBL" id="TYO94353.1"/>
    </source>
</evidence>
<keyword evidence="3" id="KW-0804">Transcription</keyword>
<reference evidence="5 7" key="1">
    <citation type="submission" date="2015-11" db="EMBL/GenBank/DDBJ databases">
        <authorList>
            <person name="Nicholson A.C."/>
            <person name="Humrighouse B.W."/>
            <person name="Graziano J."/>
            <person name="Lasker B."/>
            <person name="Whitney A.M."/>
            <person name="Mcquiston J.R."/>
        </authorList>
    </citation>
    <scope>NUCLEOTIDE SEQUENCE [LARGE SCALE GENOMIC DNA]</scope>
    <source>
        <strain evidence="5 7">G4071</strain>
    </source>
</reference>
<dbReference type="Proteomes" id="UP000064412">
    <property type="component" value="Unassembled WGS sequence"/>
</dbReference>
<evidence type="ECO:0000313" key="8">
    <source>
        <dbReference type="Proteomes" id="UP000324513"/>
    </source>
</evidence>
<dbReference type="EMBL" id="LNOI01000001">
    <property type="protein sequence ID" value="KUY21155.1"/>
    <property type="molecule type" value="Genomic_DNA"/>
</dbReference>
<keyword evidence="1" id="KW-0805">Transcription regulation</keyword>
<evidence type="ECO:0000256" key="1">
    <source>
        <dbReference type="ARBA" id="ARBA00023015"/>
    </source>
</evidence>
<dbReference type="GO" id="GO:0003700">
    <property type="term" value="F:DNA-binding transcription factor activity"/>
    <property type="evidence" value="ECO:0007669"/>
    <property type="project" value="InterPro"/>
</dbReference>
<dbReference type="GO" id="GO:0043565">
    <property type="term" value="F:sequence-specific DNA binding"/>
    <property type="evidence" value="ECO:0007669"/>
    <property type="project" value="InterPro"/>
</dbReference>
<dbReference type="RefSeq" id="WP_059344663.1">
    <property type="nucleotide sequence ID" value="NZ_CP140570.1"/>
</dbReference>
<dbReference type="PANTHER" id="PTHR43280">
    <property type="entry name" value="ARAC-FAMILY TRANSCRIPTIONAL REGULATOR"/>
    <property type="match status" value="1"/>
</dbReference>